<dbReference type="EMBL" id="QJTI01000003">
    <property type="protein sequence ID" value="PYF04455.1"/>
    <property type="molecule type" value="Genomic_DNA"/>
</dbReference>
<protein>
    <submittedName>
        <fullName evidence="3">Uncharacterized protein</fullName>
    </submittedName>
</protein>
<name>A0A318TRC0_9BRAD</name>
<feature type="region of interest" description="Disordered" evidence="1">
    <location>
        <begin position="196"/>
        <end position="218"/>
    </location>
</feature>
<keyword evidence="4" id="KW-1185">Reference proteome</keyword>
<feature type="signal peptide" evidence="2">
    <location>
        <begin position="1"/>
        <end position="21"/>
    </location>
</feature>
<keyword evidence="2" id="KW-0732">Signal</keyword>
<feature type="chain" id="PRO_5016242197" evidence="2">
    <location>
        <begin position="22"/>
        <end position="218"/>
    </location>
</feature>
<evidence type="ECO:0000313" key="4">
    <source>
        <dbReference type="Proteomes" id="UP000248148"/>
    </source>
</evidence>
<comment type="caution">
    <text evidence="3">The sequence shown here is derived from an EMBL/GenBank/DDBJ whole genome shotgun (WGS) entry which is preliminary data.</text>
</comment>
<accession>A0A318TRC0</accession>
<feature type="compositionally biased region" description="Low complexity" evidence="1">
    <location>
        <begin position="52"/>
        <end position="66"/>
    </location>
</feature>
<evidence type="ECO:0000313" key="3">
    <source>
        <dbReference type="EMBL" id="PYF04455.1"/>
    </source>
</evidence>
<dbReference type="AlphaFoldDB" id="A0A318TRC0"/>
<gene>
    <name evidence="3" type="ORF">BJ122_103108</name>
</gene>
<proteinExistence type="predicted"/>
<sequence length="218" mass="22490">MTIRHLSLPMMLAALATSTVAALAQGAFPAPLPNQSASPFPPVNGAPTATIGAPPSGFPSAGAPPVSGGGAFGPPPGQQQQAGGDDDCMKKFLPLREEAEKRGKAIKAAGERRAPPDEACKLIGNFSQAELKMLKFIEGNSARCGIPAEIGKQLRASHKNTEQMQQKVCNMAQQQQRGPAGPSFSDLLGSSAAMPEANTTKRSGGSTFDTLNGNVLAR</sequence>
<evidence type="ECO:0000256" key="2">
    <source>
        <dbReference type="SAM" id="SignalP"/>
    </source>
</evidence>
<feature type="compositionally biased region" description="Polar residues" evidence="1">
    <location>
        <begin position="197"/>
        <end position="218"/>
    </location>
</feature>
<dbReference type="Proteomes" id="UP000248148">
    <property type="component" value="Unassembled WGS sequence"/>
</dbReference>
<organism evidence="3 4">
    <name type="scientific">Rhodopseudomonas faecalis</name>
    <dbReference type="NCBI Taxonomy" id="99655"/>
    <lineage>
        <taxon>Bacteria</taxon>
        <taxon>Pseudomonadati</taxon>
        <taxon>Pseudomonadota</taxon>
        <taxon>Alphaproteobacteria</taxon>
        <taxon>Hyphomicrobiales</taxon>
        <taxon>Nitrobacteraceae</taxon>
        <taxon>Rhodopseudomonas</taxon>
    </lineage>
</organism>
<reference evidence="3 4" key="1">
    <citation type="submission" date="2018-06" db="EMBL/GenBank/DDBJ databases">
        <title>Genomic Encyclopedia of Archaeal and Bacterial Type Strains, Phase II (KMG-II): from individual species to whole genera.</title>
        <authorList>
            <person name="Goeker M."/>
        </authorList>
    </citation>
    <scope>NUCLEOTIDE SEQUENCE [LARGE SCALE GENOMIC DNA]</scope>
    <source>
        <strain evidence="3 4">JCM 11668</strain>
    </source>
</reference>
<feature type="region of interest" description="Disordered" evidence="1">
    <location>
        <begin position="39"/>
        <end position="87"/>
    </location>
</feature>
<evidence type="ECO:0000256" key="1">
    <source>
        <dbReference type="SAM" id="MobiDB-lite"/>
    </source>
</evidence>